<gene>
    <name evidence="3" type="ORF">HMPREF9021_00694</name>
</gene>
<dbReference type="Gene3D" id="2.40.50.140">
    <property type="entry name" value="Nucleic acid-binding proteins"/>
    <property type="match status" value="1"/>
</dbReference>
<dbReference type="Pfam" id="PF06961">
    <property type="entry name" value="DUF1294"/>
    <property type="match status" value="1"/>
</dbReference>
<feature type="domain" description="CSD" evidence="2">
    <location>
        <begin position="18"/>
        <end position="85"/>
    </location>
</feature>
<dbReference type="OrthoDB" id="72963at2"/>
<sequence length="223" mass="25097">MYDNNKIDYETKSKFHLGVSGKIVKWNSERGFGFVKTAEVANDIFFHVNTLVGKDEISPQQNESVTVYAKYDDDKKRWSATKITSPKREQLRAEREAKEHALICPMKDKLKWVAPVVGIWSLLVYGVSLALGISYLLISLITLAIYALDKKHALDNTSNRIPENTLHVLSVMGGWAGALVARFLFRHKTQKRPFVQLFWVTVALNVAITVYLVLSGSLKAIGS</sequence>
<evidence type="ECO:0000259" key="2">
    <source>
        <dbReference type="PROSITE" id="PS51857"/>
    </source>
</evidence>
<dbReference type="SUPFAM" id="SSF50249">
    <property type="entry name" value="Nucleic acid-binding proteins"/>
    <property type="match status" value="1"/>
</dbReference>
<comment type="caution">
    <text evidence="3">The sequence shown here is derived from an EMBL/GenBank/DDBJ whole genome shotgun (WGS) entry which is preliminary data.</text>
</comment>
<evidence type="ECO:0000313" key="4">
    <source>
        <dbReference type="Proteomes" id="UP000017813"/>
    </source>
</evidence>
<feature type="transmembrane region" description="Helical" evidence="1">
    <location>
        <begin position="116"/>
        <end position="146"/>
    </location>
</feature>
<proteinExistence type="predicted"/>
<protein>
    <recommendedName>
        <fullName evidence="2">CSD domain-containing protein</fullName>
    </recommendedName>
</protein>
<name>V9HM02_9NEIS</name>
<dbReference type="EMBL" id="ADCY02000011">
    <property type="protein sequence ID" value="EFG31424.1"/>
    <property type="molecule type" value="Genomic_DNA"/>
</dbReference>
<dbReference type="GO" id="GO:0003676">
    <property type="term" value="F:nucleic acid binding"/>
    <property type="evidence" value="ECO:0007669"/>
    <property type="project" value="InterPro"/>
</dbReference>
<evidence type="ECO:0000256" key="1">
    <source>
        <dbReference type="SAM" id="Phobius"/>
    </source>
</evidence>
<reference evidence="3 4" key="2">
    <citation type="submission" date="2011-10" db="EMBL/GenBank/DDBJ databases">
        <title>The Genome Sequence of Simonsiella muelleri ATCC 29453.</title>
        <authorList>
            <consortium name="The Broad Institute Genome Sequencing Platform"/>
            <consortium name="The Broad Institute Genome Sequencing Center for Infectious Disease"/>
            <person name="Earl A."/>
            <person name="Ward D."/>
            <person name="Feldgarden M."/>
            <person name="Gevers D."/>
            <person name="Izard J."/>
            <person name="Baranova O.V."/>
            <person name="Blanton J.M."/>
            <person name="Tanner A.C."/>
            <person name="Dewhirst F."/>
            <person name="Young S.K."/>
            <person name="Zeng Q."/>
            <person name="Gargeya S."/>
            <person name="Fitzgerald M."/>
            <person name="Haas B."/>
            <person name="Abouelleil A."/>
            <person name="Alvarado L."/>
            <person name="Arachchi H.M."/>
            <person name="Berlin A."/>
            <person name="Brown A."/>
            <person name="Chapman S.B."/>
            <person name="Chen Z."/>
            <person name="Dunbar C."/>
            <person name="Freedman E."/>
            <person name="Gearin G."/>
            <person name="Goldberg J."/>
            <person name="Griggs A."/>
            <person name="Gujja S."/>
            <person name="Heiman D."/>
            <person name="Howarth C."/>
            <person name="Larson L."/>
            <person name="Lui A."/>
            <person name="MacDonald P.J.P."/>
            <person name="Montmayeur A."/>
            <person name="Murphy C."/>
            <person name="Neiman D."/>
            <person name="Pearson M."/>
            <person name="Priest M."/>
            <person name="Roberts A."/>
            <person name="Saif S."/>
            <person name="Shea T."/>
            <person name="Shenoy N."/>
            <person name="Sisk P."/>
            <person name="Stolte C."/>
            <person name="Sykes S."/>
            <person name="Wortman J."/>
            <person name="Nusbaum C."/>
            <person name="Birren B."/>
        </authorList>
    </citation>
    <scope>NUCLEOTIDE SEQUENCE [LARGE SCALE GENOMIC DNA]</scope>
    <source>
        <strain evidence="3 4">ATCC 29453</strain>
    </source>
</reference>
<dbReference type="HOGENOM" id="CLU_091970_0_0_4"/>
<dbReference type="PROSITE" id="PS51857">
    <property type="entry name" value="CSD_2"/>
    <property type="match status" value="1"/>
</dbReference>
<dbReference type="Pfam" id="PF00313">
    <property type="entry name" value="CSD"/>
    <property type="match status" value="1"/>
</dbReference>
<feature type="transmembrane region" description="Helical" evidence="1">
    <location>
        <begin position="197"/>
        <end position="214"/>
    </location>
</feature>
<dbReference type="KEGG" id="smur:BWP33_09795"/>
<dbReference type="RefSeq" id="WP_002641480.1">
    <property type="nucleotide sequence ID" value="NZ_CP019448.1"/>
</dbReference>
<dbReference type="AlphaFoldDB" id="V9HM02"/>
<dbReference type="InterPro" id="IPR002059">
    <property type="entry name" value="CSP_DNA-bd"/>
</dbReference>
<feature type="transmembrane region" description="Helical" evidence="1">
    <location>
        <begin position="166"/>
        <end position="185"/>
    </location>
</feature>
<dbReference type="InterPro" id="IPR012340">
    <property type="entry name" value="NA-bd_OB-fold"/>
</dbReference>
<dbReference type="Proteomes" id="UP000017813">
    <property type="component" value="Unassembled WGS sequence"/>
</dbReference>
<dbReference type="InterPro" id="IPR010718">
    <property type="entry name" value="DUF1294"/>
</dbReference>
<evidence type="ECO:0000313" key="3">
    <source>
        <dbReference type="EMBL" id="EFG31424.1"/>
    </source>
</evidence>
<keyword evidence="1" id="KW-0812">Transmembrane</keyword>
<dbReference type="eggNOG" id="COG3326">
    <property type="taxonomic scope" value="Bacteria"/>
</dbReference>
<keyword evidence="1" id="KW-1133">Transmembrane helix</keyword>
<dbReference type="STRING" id="641147.HMPREF9021_00694"/>
<dbReference type="GO" id="GO:0005829">
    <property type="term" value="C:cytosol"/>
    <property type="evidence" value="ECO:0007669"/>
    <property type="project" value="UniProtKB-ARBA"/>
</dbReference>
<dbReference type="SMART" id="SM00357">
    <property type="entry name" value="CSP"/>
    <property type="match status" value="1"/>
</dbReference>
<accession>V9HM02</accession>
<reference evidence="3 4" key="1">
    <citation type="submission" date="2010-03" db="EMBL/GenBank/DDBJ databases">
        <authorList>
            <consortium name="The Broad Institute Genome Sequencing Platform"/>
            <person name="Ward D."/>
            <person name="Earl A."/>
            <person name="Feldgarden M."/>
            <person name="Gevers D."/>
            <person name="Young S."/>
            <person name="Zeng Q."/>
            <person name="Koehrsen M."/>
            <person name="Alvarado L."/>
            <person name="Berlin A.M."/>
            <person name="Borenstein D."/>
            <person name="Chapman S.B."/>
            <person name="Chen Z."/>
            <person name="Engels R."/>
            <person name="Freedman E."/>
            <person name="Gellesch M."/>
            <person name="Goldberg J."/>
            <person name="Griggs A."/>
            <person name="Gujja S."/>
            <person name="Heilman E.R."/>
            <person name="Heiman D.I."/>
            <person name="Hepburn T.A."/>
            <person name="Howarth C."/>
            <person name="Jen D."/>
            <person name="Larson L."/>
            <person name="Mehta T."/>
            <person name="Park D."/>
            <person name="Pearson M."/>
            <person name="Richards J."/>
            <person name="Roberts A."/>
            <person name="Saif S."/>
            <person name="Shea T.D."/>
            <person name="Shenoy N."/>
            <person name="Sisk P."/>
            <person name="Stolte C."/>
            <person name="Sykes S.N."/>
            <person name="Walk T."/>
            <person name="White J."/>
            <person name="Yandava C."/>
            <person name="Izard J."/>
            <person name="Baranova O.V."/>
            <person name="Blanton J.M."/>
            <person name="Tanner A.C."/>
            <person name="Dewhirst F."/>
            <person name="Haas B."/>
            <person name="Nusbaum C."/>
            <person name="Birren B."/>
        </authorList>
    </citation>
    <scope>NUCLEOTIDE SEQUENCE [LARGE SCALE GENOMIC DNA]</scope>
    <source>
        <strain evidence="3 4">ATCC 29453</strain>
    </source>
</reference>
<organism evidence="3 4">
    <name type="scientific">Simonsiella muelleri ATCC 29453</name>
    <dbReference type="NCBI Taxonomy" id="641147"/>
    <lineage>
        <taxon>Bacteria</taxon>
        <taxon>Pseudomonadati</taxon>
        <taxon>Pseudomonadota</taxon>
        <taxon>Betaproteobacteria</taxon>
        <taxon>Neisseriales</taxon>
        <taxon>Neisseriaceae</taxon>
        <taxon>Simonsiella</taxon>
    </lineage>
</organism>
<dbReference type="InterPro" id="IPR011129">
    <property type="entry name" value="CSD"/>
</dbReference>
<keyword evidence="1" id="KW-0472">Membrane</keyword>
<dbReference type="CDD" id="cd04458">
    <property type="entry name" value="CSP_CDS"/>
    <property type="match status" value="1"/>
</dbReference>
<keyword evidence="4" id="KW-1185">Reference proteome</keyword>